<gene>
    <name evidence="9" type="ORF">J2W48_004175</name>
</gene>
<evidence type="ECO:0000256" key="4">
    <source>
        <dbReference type="ARBA" id="ARBA00022629"/>
    </source>
</evidence>
<comment type="caution">
    <text evidence="9">The sequence shown here is derived from an EMBL/GenBank/DDBJ whole genome shotgun (WGS) entry which is preliminary data.</text>
</comment>
<dbReference type="Proteomes" id="UP001269081">
    <property type="component" value="Unassembled WGS sequence"/>
</dbReference>
<reference evidence="9 10" key="1">
    <citation type="submission" date="2023-07" db="EMBL/GenBank/DDBJ databases">
        <title>Sorghum-associated microbial communities from plants grown in Nebraska, USA.</title>
        <authorList>
            <person name="Schachtman D."/>
        </authorList>
    </citation>
    <scope>NUCLEOTIDE SEQUENCE [LARGE SCALE GENOMIC DNA]</scope>
    <source>
        <strain evidence="9 10">4129</strain>
    </source>
</reference>
<keyword evidence="5" id="KW-0479">Metal-binding</keyword>
<evidence type="ECO:0000256" key="2">
    <source>
        <dbReference type="ARBA" id="ARBA00011881"/>
    </source>
</evidence>
<comment type="catalytic activity">
    <reaction evidence="8">
        <text>alpha-D-xylose = alpha-D-xylulofuranose</text>
        <dbReference type="Rhea" id="RHEA:22816"/>
        <dbReference type="ChEBI" id="CHEBI:28518"/>
        <dbReference type="ChEBI" id="CHEBI:188998"/>
        <dbReference type="EC" id="5.3.1.5"/>
    </reaction>
</comment>
<dbReference type="GO" id="GO:0016853">
    <property type="term" value="F:isomerase activity"/>
    <property type="evidence" value="ECO:0007669"/>
    <property type="project" value="UniProtKB-KW"/>
</dbReference>
<dbReference type="EC" id="5.3.1.5" evidence="3"/>
<proteinExistence type="inferred from homology"/>
<dbReference type="SUPFAM" id="SSF51658">
    <property type="entry name" value="Xylose isomerase-like"/>
    <property type="match status" value="1"/>
</dbReference>
<evidence type="ECO:0000313" key="10">
    <source>
        <dbReference type="Proteomes" id="UP001269081"/>
    </source>
</evidence>
<protein>
    <recommendedName>
        <fullName evidence="3">xylose isomerase</fullName>
        <ecNumber evidence="3">5.3.1.5</ecNumber>
    </recommendedName>
</protein>
<dbReference type="InterPro" id="IPR036237">
    <property type="entry name" value="Xyl_isomerase-like_sf"/>
</dbReference>
<evidence type="ECO:0000256" key="8">
    <source>
        <dbReference type="ARBA" id="ARBA00033659"/>
    </source>
</evidence>
<keyword evidence="4" id="KW-0859">Xylose metabolism</keyword>
<evidence type="ECO:0000256" key="7">
    <source>
        <dbReference type="ARBA" id="ARBA00023277"/>
    </source>
</evidence>
<sequence>MGFDYFCFHDYDLIAEGPTFAESERRLATITEYLKEKKAASGIKLLWGTSNSFSSPYWWC</sequence>
<comment type="subunit">
    <text evidence="2">Homotetramer.</text>
</comment>
<keyword evidence="10" id="KW-1185">Reference proteome</keyword>
<dbReference type="EMBL" id="JAVDWQ010000020">
    <property type="protein sequence ID" value="MDR7212218.1"/>
    <property type="molecule type" value="Genomic_DNA"/>
</dbReference>
<keyword evidence="6 9" id="KW-0413">Isomerase</keyword>
<comment type="similarity">
    <text evidence="1">Belongs to the xylose isomerase family.</text>
</comment>
<dbReference type="PANTHER" id="PTHR48408:SF1">
    <property type="entry name" value="XYLOSE ISOMERASE"/>
    <property type="match status" value="1"/>
</dbReference>
<evidence type="ECO:0000313" key="9">
    <source>
        <dbReference type="EMBL" id="MDR7212218.1"/>
    </source>
</evidence>
<dbReference type="PANTHER" id="PTHR48408">
    <property type="match status" value="1"/>
</dbReference>
<evidence type="ECO:0000256" key="3">
    <source>
        <dbReference type="ARBA" id="ARBA00011958"/>
    </source>
</evidence>
<keyword evidence="7" id="KW-0119">Carbohydrate metabolism</keyword>
<dbReference type="PROSITE" id="PS51415">
    <property type="entry name" value="XYLOSE_ISOMERASE"/>
    <property type="match status" value="1"/>
</dbReference>
<dbReference type="Gene3D" id="3.20.20.150">
    <property type="entry name" value="Divalent-metal-dependent TIM barrel enzymes"/>
    <property type="match status" value="1"/>
</dbReference>
<evidence type="ECO:0000256" key="5">
    <source>
        <dbReference type="ARBA" id="ARBA00022723"/>
    </source>
</evidence>
<accession>A0ABU1YDH4</accession>
<dbReference type="InterPro" id="IPR001998">
    <property type="entry name" value="Xylose_isomerase"/>
</dbReference>
<organism evidence="9 10">
    <name type="scientific">Flavobacterium piscis</name>
    <dbReference type="NCBI Taxonomy" id="1114874"/>
    <lineage>
        <taxon>Bacteria</taxon>
        <taxon>Pseudomonadati</taxon>
        <taxon>Bacteroidota</taxon>
        <taxon>Flavobacteriia</taxon>
        <taxon>Flavobacteriales</taxon>
        <taxon>Flavobacteriaceae</taxon>
        <taxon>Flavobacterium</taxon>
    </lineage>
</organism>
<evidence type="ECO:0000256" key="1">
    <source>
        <dbReference type="ARBA" id="ARBA00005765"/>
    </source>
</evidence>
<name>A0ABU1YDH4_9FLAO</name>
<evidence type="ECO:0000256" key="6">
    <source>
        <dbReference type="ARBA" id="ARBA00023235"/>
    </source>
</evidence>